<evidence type="ECO:0000313" key="2">
    <source>
        <dbReference type="Proteomes" id="UP000247099"/>
    </source>
</evidence>
<accession>A0A317ZFJ3</accession>
<comment type="caution">
    <text evidence="1">The sequence shown here is derived from an EMBL/GenBank/DDBJ whole genome shotgun (WGS) entry which is preliminary data.</text>
</comment>
<keyword evidence="2" id="KW-1185">Reference proteome</keyword>
<evidence type="ECO:0000313" key="1">
    <source>
        <dbReference type="EMBL" id="PXA04344.1"/>
    </source>
</evidence>
<proteinExistence type="predicted"/>
<gene>
    <name evidence="1" type="ORF">DDZ13_07370</name>
</gene>
<sequence>MDQKQNTAIITLAGKKAELCFDRHARYRYGQMGGNLNALLTIPGQDYFQTIILIWAALDEQGRKTYPSADMLVDELTEQDERYEAVLQAAVNAGWFGKQSKKENS</sequence>
<dbReference type="Proteomes" id="UP000247099">
    <property type="component" value="Unassembled WGS sequence"/>
</dbReference>
<dbReference type="EMBL" id="QHJQ01000004">
    <property type="protein sequence ID" value="PXA04344.1"/>
    <property type="molecule type" value="Genomic_DNA"/>
</dbReference>
<reference evidence="1 2" key="1">
    <citation type="submission" date="2018-05" db="EMBL/GenBank/DDBJ databases">
        <title>Coraliomargarita sinensis sp. nov., isolated from a marine solar saltern.</title>
        <authorList>
            <person name="Zhou L.Y."/>
        </authorList>
    </citation>
    <scope>NUCLEOTIDE SEQUENCE [LARGE SCALE GENOMIC DNA]</scope>
    <source>
        <strain evidence="1 2">WN38</strain>
    </source>
</reference>
<protein>
    <submittedName>
        <fullName evidence="1">Uncharacterized protein</fullName>
    </submittedName>
</protein>
<dbReference type="InParanoid" id="A0A317ZFJ3"/>
<dbReference type="RefSeq" id="WP_110130797.1">
    <property type="nucleotide sequence ID" value="NZ_QHJQ01000004.1"/>
</dbReference>
<organism evidence="1 2">
    <name type="scientific">Coraliomargarita sinensis</name>
    <dbReference type="NCBI Taxonomy" id="2174842"/>
    <lineage>
        <taxon>Bacteria</taxon>
        <taxon>Pseudomonadati</taxon>
        <taxon>Verrucomicrobiota</taxon>
        <taxon>Opitutia</taxon>
        <taxon>Puniceicoccales</taxon>
        <taxon>Coraliomargaritaceae</taxon>
        <taxon>Coraliomargarita</taxon>
    </lineage>
</organism>
<name>A0A317ZFJ3_9BACT</name>
<dbReference type="AlphaFoldDB" id="A0A317ZFJ3"/>